<feature type="transmembrane region" description="Helical" evidence="1">
    <location>
        <begin position="217"/>
        <end position="242"/>
    </location>
</feature>
<dbReference type="PANTHER" id="PTHR23526:SF4">
    <property type="entry name" value="INTEGRAL MEMBRANE TRANSPORT PROTEIN"/>
    <property type="match status" value="1"/>
</dbReference>
<dbReference type="PANTHER" id="PTHR23526">
    <property type="entry name" value="INTEGRAL MEMBRANE TRANSPORT PROTEIN-RELATED"/>
    <property type="match status" value="1"/>
</dbReference>
<feature type="transmembrane region" description="Helical" evidence="1">
    <location>
        <begin position="57"/>
        <end position="75"/>
    </location>
</feature>
<feature type="transmembrane region" description="Helical" evidence="1">
    <location>
        <begin position="149"/>
        <end position="169"/>
    </location>
</feature>
<feature type="transmembrane region" description="Helical" evidence="1">
    <location>
        <begin position="338"/>
        <end position="358"/>
    </location>
</feature>
<evidence type="ECO:0000313" key="2">
    <source>
        <dbReference type="EMBL" id="KKS09088.1"/>
    </source>
</evidence>
<feature type="transmembrane region" description="Helical" evidence="1">
    <location>
        <begin position="175"/>
        <end position="192"/>
    </location>
</feature>
<feature type="transmembrane region" description="Helical" evidence="1">
    <location>
        <begin position="364"/>
        <end position="384"/>
    </location>
</feature>
<keyword evidence="1" id="KW-0812">Transmembrane</keyword>
<dbReference type="SUPFAM" id="SSF103473">
    <property type="entry name" value="MFS general substrate transporter"/>
    <property type="match status" value="2"/>
</dbReference>
<protein>
    <submittedName>
        <fullName evidence="2">Major facilitator superfamily</fullName>
    </submittedName>
</protein>
<gene>
    <name evidence="2" type="ORF">UU65_C0003G0143</name>
</gene>
<organism evidence="2 3">
    <name type="scientific">candidate division CPR2 bacterium GW2011_GWC1_41_48</name>
    <dbReference type="NCBI Taxonomy" id="1618344"/>
    <lineage>
        <taxon>Bacteria</taxon>
        <taxon>Bacteria division CPR2</taxon>
    </lineage>
</organism>
<comment type="caution">
    <text evidence="2">The sequence shown here is derived from an EMBL/GenBank/DDBJ whole genome shotgun (WGS) entry which is preliminary data.</text>
</comment>
<feature type="transmembrane region" description="Helical" evidence="1">
    <location>
        <begin position="302"/>
        <end position="326"/>
    </location>
</feature>
<dbReference type="EMBL" id="LCBL01000003">
    <property type="protein sequence ID" value="KKS09088.1"/>
    <property type="molecule type" value="Genomic_DNA"/>
</dbReference>
<name>A0A0G0Z7V3_UNCC2</name>
<keyword evidence="1" id="KW-1133">Transmembrane helix</keyword>
<feature type="transmembrane region" description="Helical" evidence="1">
    <location>
        <begin position="111"/>
        <end position="129"/>
    </location>
</feature>
<dbReference type="InterPro" id="IPR036259">
    <property type="entry name" value="MFS_trans_sf"/>
</dbReference>
<proteinExistence type="predicted"/>
<dbReference type="Proteomes" id="UP000033869">
    <property type="component" value="Unassembled WGS sequence"/>
</dbReference>
<dbReference type="Gene3D" id="1.20.1250.20">
    <property type="entry name" value="MFS general substrate transporter like domains"/>
    <property type="match status" value="1"/>
</dbReference>
<reference evidence="2 3" key="1">
    <citation type="journal article" date="2015" name="Nature">
        <title>rRNA introns, odd ribosomes, and small enigmatic genomes across a large radiation of phyla.</title>
        <authorList>
            <person name="Brown C.T."/>
            <person name="Hug L.A."/>
            <person name="Thomas B.C."/>
            <person name="Sharon I."/>
            <person name="Castelle C.J."/>
            <person name="Singh A."/>
            <person name="Wilkins M.J."/>
            <person name="Williams K.H."/>
            <person name="Banfield J.F."/>
        </authorList>
    </citation>
    <scope>NUCLEOTIDE SEQUENCE [LARGE SCALE GENOMIC DNA]</scope>
</reference>
<feature type="transmembrane region" description="Helical" evidence="1">
    <location>
        <begin position="248"/>
        <end position="266"/>
    </location>
</feature>
<dbReference type="InterPro" id="IPR052528">
    <property type="entry name" value="Sugar_transport-like"/>
</dbReference>
<dbReference type="AlphaFoldDB" id="A0A0G0Z7V3"/>
<accession>A0A0G0Z7V3</accession>
<feature type="transmembrane region" description="Helical" evidence="1">
    <location>
        <begin position="24"/>
        <end position="45"/>
    </location>
</feature>
<keyword evidence="1" id="KW-0472">Membrane</keyword>
<evidence type="ECO:0000313" key="3">
    <source>
        <dbReference type="Proteomes" id="UP000033869"/>
    </source>
</evidence>
<evidence type="ECO:0000256" key="1">
    <source>
        <dbReference type="SAM" id="Phobius"/>
    </source>
</evidence>
<sequence length="401" mass="45042">MLHNDSQLLRHHIHRIKFTELNEIYMAMGIRSFVNGMIGIFVPIYLLNLGFSIREIIVFHIVLYAAEAVLEFVSVRTIARFGPKHNIILSLPIQAFHFWMLRTIPTHHWPLWLVAIVGSFALALFWQGYHFDFSKAKHTGKVSSEITKLYLILGALGAMAPFIGGFIATRFDMDTLYLVAILGFFLATIPLFRTKDTPLKRRIDFSRLNKKKVLRQLVAYGSGGIESSATMVIWPLFAFLIVGSYQSIGLVTSAALLITVFIAVFVSKRADQGSKIHYIKTGSYLNGIASFLRAAAESIVHVLFFNIAMAVTHSIFLSPFTAEYYLHADEESRSEYMAIMEFSVDVAKILFFVLLYVASFFLALKALLIAGMLIGAFSSFLIGLMPPTRAEIKEYLAEAKG</sequence>